<dbReference type="InterPro" id="IPR011604">
    <property type="entry name" value="PDDEXK-like_dom_sf"/>
</dbReference>
<protein>
    <recommendedName>
        <fullName evidence="12">DNA 3'-5' helicase</fullName>
        <ecNumber evidence="12">5.6.2.4</ecNumber>
    </recommendedName>
</protein>
<accession>A0A6L3YN02</accession>
<keyword evidence="3" id="KW-0227">DNA damage</keyword>
<feature type="domain" description="UvrD-like helicase C-terminal" evidence="16">
    <location>
        <begin position="464"/>
        <end position="764"/>
    </location>
</feature>
<dbReference type="Gene3D" id="3.90.320.10">
    <property type="match status" value="1"/>
</dbReference>
<dbReference type="EMBL" id="WBVX01000013">
    <property type="protein sequence ID" value="KAB2684424.1"/>
    <property type="molecule type" value="Genomic_DNA"/>
</dbReference>
<keyword evidence="4 14" id="KW-0378">Hydrolase</keyword>
<organism evidence="17 18">
    <name type="scientific">Brucella tritici</name>
    <dbReference type="NCBI Taxonomy" id="94626"/>
    <lineage>
        <taxon>Bacteria</taxon>
        <taxon>Pseudomonadati</taxon>
        <taxon>Pseudomonadota</taxon>
        <taxon>Alphaproteobacteria</taxon>
        <taxon>Hyphomicrobiales</taxon>
        <taxon>Brucellaceae</taxon>
        <taxon>Brucella/Ochrobactrum group</taxon>
        <taxon>Brucella</taxon>
    </lineage>
</organism>
<dbReference type="InterPro" id="IPR014016">
    <property type="entry name" value="UvrD-like_ATP-bd"/>
</dbReference>
<evidence type="ECO:0000313" key="17">
    <source>
        <dbReference type="EMBL" id="KAB2684424.1"/>
    </source>
</evidence>
<comment type="caution">
    <text evidence="17">The sequence shown here is derived from an EMBL/GenBank/DDBJ whole genome shotgun (WGS) entry which is preliminary data.</text>
</comment>
<evidence type="ECO:0000313" key="18">
    <source>
        <dbReference type="Proteomes" id="UP000481643"/>
    </source>
</evidence>
<evidence type="ECO:0000256" key="1">
    <source>
        <dbReference type="ARBA" id="ARBA00022722"/>
    </source>
</evidence>
<dbReference type="RefSeq" id="WP_151652078.1">
    <property type="nucleotide sequence ID" value="NZ_WBVX01000013.1"/>
</dbReference>
<gene>
    <name evidence="17" type="ORF">F9L08_14145</name>
</gene>
<evidence type="ECO:0000256" key="10">
    <source>
        <dbReference type="ARBA" id="ARBA00023235"/>
    </source>
</evidence>
<evidence type="ECO:0000256" key="9">
    <source>
        <dbReference type="ARBA" id="ARBA00023204"/>
    </source>
</evidence>
<dbReference type="GO" id="GO:0004527">
    <property type="term" value="F:exonuclease activity"/>
    <property type="evidence" value="ECO:0007669"/>
    <property type="project" value="UniProtKB-KW"/>
</dbReference>
<dbReference type="Pfam" id="PF00580">
    <property type="entry name" value="UvrD-helicase"/>
    <property type="match status" value="1"/>
</dbReference>
<keyword evidence="10" id="KW-0413">Isomerase</keyword>
<dbReference type="Gene3D" id="1.10.486.10">
    <property type="entry name" value="PCRA, domain 4"/>
    <property type="match status" value="1"/>
</dbReference>
<dbReference type="Pfam" id="PF12705">
    <property type="entry name" value="PDDEXK_1"/>
    <property type="match status" value="1"/>
</dbReference>
<dbReference type="InterPro" id="IPR027417">
    <property type="entry name" value="P-loop_NTPase"/>
</dbReference>
<dbReference type="Proteomes" id="UP000481643">
    <property type="component" value="Unassembled WGS sequence"/>
</dbReference>
<dbReference type="Gene3D" id="3.40.50.300">
    <property type="entry name" value="P-loop containing nucleotide triphosphate hydrolases"/>
    <property type="match status" value="4"/>
</dbReference>
<feature type="domain" description="UvrD-like helicase ATP-binding" evidence="15">
    <location>
        <begin position="2"/>
        <end position="463"/>
    </location>
</feature>
<evidence type="ECO:0000256" key="2">
    <source>
        <dbReference type="ARBA" id="ARBA00022741"/>
    </source>
</evidence>
<evidence type="ECO:0000256" key="6">
    <source>
        <dbReference type="ARBA" id="ARBA00022839"/>
    </source>
</evidence>
<proteinExistence type="predicted"/>
<evidence type="ECO:0000256" key="5">
    <source>
        <dbReference type="ARBA" id="ARBA00022806"/>
    </source>
</evidence>
<dbReference type="InterPro" id="IPR014017">
    <property type="entry name" value="DNA_helicase_UvrD-like_C"/>
</dbReference>
<dbReference type="Pfam" id="PF13361">
    <property type="entry name" value="UvrD_C"/>
    <property type="match status" value="2"/>
</dbReference>
<evidence type="ECO:0000259" key="15">
    <source>
        <dbReference type="PROSITE" id="PS51198"/>
    </source>
</evidence>
<feature type="binding site" evidence="14">
    <location>
        <begin position="23"/>
        <end position="30"/>
    </location>
    <ligand>
        <name>ATP</name>
        <dbReference type="ChEBI" id="CHEBI:30616"/>
    </ligand>
</feature>
<evidence type="ECO:0000256" key="13">
    <source>
        <dbReference type="ARBA" id="ARBA00048988"/>
    </source>
</evidence>
<evidence type="ECO:0000256" key="12">
    <source>
        <dbReference type="ARBA" id="ARBA00034808"/>
    </source>
</evidence>
<dbReference type="SUPFAM" id="SSF52540">
    <property type="entry name" value="P-loop containing nucleoside triphosphate hydrolases"/>
    <property type="match status" value="1"/>
</dbReference>
<keyword evidence="1" id="KW-0540">Nuclease</keyword>
<reference evidence="17 18" key="1">
    <citation type="submission" date="2019-09" db="EMBL/GenBank/DDBJ databases">
        <title>Taxonomic organization of the family Brucellaceae based on a phylogenomic approach.</title>
        <authorList>
            <person name="Leclercq S."/>
            <person name="Cloeckaert A."/>
            <person name="Zygmunt M.S."/>
        </authorList>
    </citation>
    <scope>NUCLEOTIDE SEQUENCE [LARGE SCALE GENOMIC DNA]</scope>
    <source>
        <strain evidence="17 18">WS1830</strain>
    </source>
</reference>
<dbReference type="GO" id="GO:0005829">
    <property type="term" value="C:cytosol"/>
    <property type="evidence" value="ECO:0007669"/>
    <property type="project" value="TreeGrafter"/>
</dbReference>
<dbReference type="PANTHER" id="PTHR11070:SF23">
    <property type="entry name" value="RECBCD ENZYME SUBUNIT RECB"/>
    <property type="match status" value="1"/>
</dbReference>
<keyword evidence="5 14" id="KW-0347">Helicase</keyword>
<dbReference type="GO" id="GO:0043138">
    <property type="term" value="F:3'-5' DNA helicase activity"/>
    <property type="evidence" value="ECO:0007669"/>
    <property type="project" value="UniProtKB-EC"/>
</dbReference>
<evidence type="ECO:0000256" key="4">
    <source>
        <dbReference type="ARBA" id="ARBA00022801"/>
    </source>
</evidence>
<dbReference type="PROSITE" id="PS51198">
    <property type="entry name" value="UVRD_HELICASE_ATP_BIND"/>
    <property type="match status" value="1"/>
</dbReference>
<dbReference type="GO" id="GO:0005524">
    <property type="term" value="F:ATP binding"/>
    <property type="evidence" value="ECO:0007669"/>
    <property type="project" value="UniProtKB-UniRule"/>
</dbReference>
<evidence type="ECO:0000256" key="7">
    <source>
        <dbReference type="ARBA" id="ARBA00022840"/>
    </source>
</evidence>
<comment type="catalytic activity">
    <reaction evidence="13">
        <text>ATP + H2O = ADP + phosphate + H(+)</text>
        <dbReference type="Rhea" id="RHEA:13065"/>
        <dbReference type="ChEBI" id="CHEBI:15377"/>
        <dbReference type="ChEBI" id="CHEBI:15378"/>
        <dbReference type="ChEBI" id="CHEBI:30616"/>
        <dbReference type="ChEBI" id="CHEBI:43474"/>
        <dbReference type="ChEBI" id="CHEBI:456216"/>
        <dbReference type="EC" id="5.6.2.4"/>
    </reaction>
</comment>
<keyword evidence="7 14" id="KW-0067">ATP-binding</keyword>
<comment type="catalytic activity">
    <reaction evidence="11">
        <text>Couples ATP hydrolysis with the unwinding of duplex DNA by translocating in the 3'-5' direction.</text>
        <dbReference type="EC" id="5.6.2.4"/>
    </reaction>
</comment>
<evidence type="ECO:0000256" key="11">
    <source>
        <dbReference type="ARBA" id="ARBA00034617"/>
    </source>
</evidence>
<dbReference type="GO" id="GO:0009338">
    <property type="term" value="C:exodeoxyribonuclease V complex"/>
    <property type="evidence" value="ECO:0007669"/>
    <property type="project" value="TreeGrafter"/>
</dbReference>
<evidence type="ECO:0000256" key="8">
    <source>
        <dbReference type="ARBA" id="ARBA00023125"/>
    </source>
</evidence>
<keyword evidence="9" id="KW-0234">DNA repair</keyword>
<dbReference type="EC" id="5.6.2.4" evidence="12"/>
<dbReference type="AlphaFoldDB" id="A0A6L3YN02"/>
<evidence type="ECO:0000256" key="3">
    <source>
        <dbReference type="ARBA" id="ARBA00022763"/>
    </source>
</evidence>
<sequence length="1095" mass="120425">MTADLDARRRALTDFTSNILVEAAAGTGKTSLMAARVAMMIASGIEPSKIAAITFTEPAASELEARIRWTIAELRVGRIPPALAEIVTQPLDAAALARLEAAAPRLDEITATTIHGFCQGIIRSHGLAAGLDPGSRVVDATIAEALFDEVLAEWLKGQLADSADEDGAIATLAKDDPLGVVERVRELAILRRDHRTASAPCPDLSSRPDRTFTDAVGVFSRWHAAGPAETGTADLIDDLERLAAFYDDALANTTFPELWRLTQPPRIEAMLPRSIDLQPYRRMTAWKSVLGAAEGQRRGDEATARYEEVSAAYRVLIGSIAQRLVHELAVGLTEVINAYDLRKRDAAVLDFDDLLLQARLLVCEHMEIRKWLAARYPHLLVDEFQDTDPLQAEILFFIAATTPPGRWEQAELRPGALFLVGDPKQAIYRFRGADIEAYAVAKSVIARSSNGCLLAVTANFRSRAEVLEHVNEVFQQVLAKPGQPGFVPLTATVNPPPLPFPAAAKLTIDVPRDARAEEQREAEADAVAGLCVRLIGALTITEADGTERRLRAGDIALLAPTHTDLWRYERALEGQRIAVASQAGNALFRRQELQDILALVRALTDPLDTLAFGALMRGPIVGLSDEELLDITAVLKPDADGRRRFQLRTVAEDVVHSLAREVLVKLQGLHRLASELTPMQLLAYAIERLNLRVVMAARHGQRNARALANLDAIVELARPYGVAGLRAFALDLQRGWERKRRHPEGRVDVSGDAVEIVTMHSAKGLEWPVVITVNSSTRFKPQDQFVYRQSDDTLHWIVGGIEPPHLAAARSEEEFREARQRERLWYVATTRARDLLVIPDLPGASSRSWSRVMDLGQTRLSELRTDMLPASKVSNADVVVNEQTDAIFLAERERIDAASEPILWDRPSERDPDRSADTTDSFVVDITSDGQRIVGAGALRGNVLHKLMEEFLNGELFDSEDEAIRRAAQLLDQLQAVVDDDANERGPDPVEMGRTALQTLRMPELEPFIGRLVPEIPLWAAAPPRYLAGRADAAWIDGDRIALVIDWKSDVNPDATAQGAHAAQLRDYLSVTGAERGAVVYMSAGHVSWIEPWNP</sequence>
<keyword evidence="6" id="KW-0269">Exonuclease</keyword>
<dbReference type="GO" id="GO:0000725">
    <property type="term" value="P:recombinational repair"/>
    <property type="evidence" value="ECO:0007669"/>
    <property type="project" value="TreeGrafter"/>
</dbReference>
<keyword evidence="2 14" id="KW-0547">Nucleotide-binding</keyword>
<evidence type="ECO:0000256" key="14">
    <source>
        <dbReference type="PROSITE-ProRule" id="PRU00560"/>
    </source>
</evidence>
<keyword evidence="8" id="KW-0238">DNA-binding</keyword>
<dbReference type="PROSITE" id="PS51217">
    <property type="entry name" value="UVRD_HELICASE_CTER"/>
    <property type="match status" value="1"/>
</dbReference>
<dbReference type="InterPro" id="IPR038726">
    <property type="entry name" value="PDDEXK_AddAB-type"/>
</dbReference>
<dbReference type="PANTHER" id="PTHR11070">
    <property type="entry name" value="UVRD / RECB / PCRA DNA HELICASE FAMILY MEMBER"/>
    <property type="match status" value="1"/>
</dbReference>
<dbReference type="GO" id="GO:0003677">
    <property type="term" value="F:DNA binding"/>
    <property type="evidence" value="ECO:0007669"/>
    <property type="project" value="UniProtKB-KW"/>
</dbReference>
<name>A0A6L3YN02_9HYPH</name>
<dbReference type="InterPro" id="IPR000212">
    <property type="entry name" value="DNA_helicase_UvrD/REP"/>
</dbReference>
<evidence type="ECO:0000259" key="16">
    <source>
        <dbReference type="PROSITE" id="PS51217"/>
    </source>
</evidence>